<name>A0A1V9FWS6_9BACT</name>
<evidence type="ECO:0000313" key="4">
    <source>
        <dbReference type="Proteomes" id="UP000192796"/>
    </source>
</evidence>
<dbReference type="STRING" id="1703345.A3860_26190"/>
<keyword evidence="4" id="KW-1185">Reference proteome</keyword>
<dbReference type="PANTHER" id="PTHR46211">
    <property type="entry name" value="GLYCEROPHOSPHORYL DIESTER PHOSPHODIESTERASE"/>
    <property type="match status" value="1"/>
</dbReference>
<dbReference type="InterPro" id="IPR030395">
    <property type="entry name" value="GP_PDE_dom"/>
</dbReference>
<keyword evidence="1" id="KW-0732">Signal</keyword>
<dbReference type="PROSITE" id="PS51704">
    <property type="entry name" value="GP_PDE"/>
    <property type="match status" value="1"/>
</dbReference>
<dbReference type="PANTHER" id="PTHR46211:SF14">
    <property type="entry name" value="GLYCEROPHOSPHODIESTER PHOSPHODIESTERASE"/>
    <property type="match status" value="1"/>
</dbReference>
<dbReference type="SUPFAM" id="SSF51695">
    <property type="entry name" value="PLC-like phosphodiesterases"/>
    <property type="match status" value="1"/>
</dbReference>
<dbReference type="AlphaFoldDB" id="A0A1V9FWS6"/>
<reference evidence="3 4" key="1">
    <citation type="submission" date="2016-03" db="EMBL/GenBank/DDBJ databases">
        <title>Niastella vici sp. nov., isolated from farmland soil.</title>
        <authorList>
            <person name="Chen L."/>
            <person name="Wang D."/>
            <person name="Yang S."/>
            <person name="Wang G."/>
        </authorList>
    </citation>
    <scope>NUCLEOTIDE SEQUENCE [LARGE SCALE GENOMIC DNA]</scope>
    <source>
        <strain evidence="3 4">DJ57</strain>
    </source>
</reference>
<accession>A0A1V9FWS6</accession>
<dbReference type="EMBL" id="LVYD01000048">
    <property type="protein sequence ID" value="OQP62805.1"/>
    <property type="molecule type" value="Genomic_DNA"/>
</dbReference>
<feature type="signal peptide" evidence="1">
    <location>
        <begin position="1"/>
        <end position="20"/>
    </location>
</feature>
<dbReference type="OrthoDB" id="384721at2"/>
<comment type="caution">
    <text evidence="3">The sequence shown here is derived from an EMBL/GenBank/DDBJ whole genome shotgun (WGS) entry which is preliminary data.</text>
</comment>
<dbReference type="InterPro" id="IPR017946">
    <property type="entry name" value="PLC-like_Pdiesterase_TIM-brl"/>
</dbReference>
<gene>
    <name evidence="3" type="ORF">A3860_26190</name>
</gene>
<evidence type="ECO:0000259" key="2">
    <source>
        <dbReference type="PROSITE" id="PS51704"/>
    </source>
</evidence>
<dbReference type="Gene3D" id="3.20.20.190">
    <property type="entry name" value="Phosphatidylinositol (PI) phosphodiesterase"/>
    <property type="match status" value="1"/>
</dbReference>
<feature type="chain" id="PRO_5012393229" description="GP-PDE domain-containing protein" evidence="1">
    <location>
        <begin position="21"/>
        <end position="304"/>
    </location>
</feature>
<sequence>MNSKCIWVLAAIAGSVAACTASKQITVPQNYPSFYKEGHRGTRGLMPENTIPAMKKGVEVGANCIEVDVYLTKDGKVLIAHDPFVNVNHSLYQDGSEIAKGDAKKYSWHQMNYEDIRKFDVGSKPYAAFPQQQKKKVSMPLLGELIDSVEAYVSANNLPKPIYNIELKTSAKYDSLQYNSGPAEVVKAVLADVTPRNIGNRFYIQSFDVRPLQVVHREHPEIVVGFLTAGKNLDSNLKQLGFMPHIYSPEYSLVNKAMADYCHSRNMKLVPWTVNDKEKMKNLIADGVDGIITDYPNYFAEIGK</sequence>
<dbReference type="GO" id="GO:0008081">
    <property type="term" value="F:phosphoric diester hydrolase activity"/>
    <property type="evidence" value="ECO:0007669"/>
    <property type="project" value="InterPro"/>
</dbReference>
<dbReference type="GO" id="GO:0006629">
    <property type="term" value="P:lipid metabolic process"/>
    <property type="evidence" value="ECO:0007669"/>
    <property type="project" value="InterPro"/>
</dbReference>
<organism evidence="3 4">
    <name type="scientific">Niastella vici</name>
    <dbReference type="NCBI Taxonomy" id="1703345"/>
    <lineage>
        <taxon>Bacteria</taxon>
        <taxon>Pseudomonadati</taxon>
        <taxon>Bacteroidota</taxon>
        <taxon>Chitinophagia</taxon>
        <taxon>Chitinophagales</taxon>
        <taxon>Chitinophagaceae</taxon>
        <taxon>Niastella</taxon>
    </lineage>
</organism>
<dbReference type="PROSITE" id="PS51257">
    <property type="entry name" value="PROKAR_LIPOPROTEIN"/>
    <property type="match status" value="1"/>
</dbReference>
<evidence type="ECO:0000256" key="1">
    <source>
        <dbReference type="SAM" id="SignalP"/>
    </source>
</evidence>
<dbReference type="RefSeq" id="WP_081148170.1">
    <property type="nucleotide sequence ID" value="NZ_LVYD01000048.1"/>
</dbReference>
<evidence type="ECO:0000313" key="3">
    <source>
        <dbReference type="EMBL" id="OQP62805.1"/>
    </source>
</evidence>
<proteinExistence type="predicted"/>
<protein>
    <recommendedName>
        <fullName evidence="2">GP-PDE domain-containing protein</fullName>
    </recommendedName>
</protein>
<feature type="domain" description="GP-PDE" evidence="2">
    <location>
        <begin position="34"/>
        <end position="303"/>
    </location>
</feature>
<dbReference type="Proteomes" id="UP000192796">
    <property type="component" value="Unassembled WGS sequence"/>
</dbReference>
<dbReference type="Pfam" id="PF03009">
    <property type="entry name" value="GDPD"/>
    <property type="match status" value="1"/>
</dbReference>